<dbReference type="PANTHER" id="PTHR36109:SF2">
    <property type="entry name" value="MEMBRANE PROTEIN"/>
    <property type="match status" value="1"/>
</dbReference>
<keyword evidence="2" id="KW-1185">Reference proteome</keyword>
<proteinExistence type="predicted"/>
<dbReference type="Proteomes" id="UP000641646">
    <property type="component" value="Unassembled WGS sequence"/>
</dbReference>
<dbReference type="EMBL" id="JACJPW010000071">
    <property type="protein sequence ID" value="MBD2184054.1"/>
    <property type="molecule type" value="Genomic_DNA"/>
</dbReference>
<organism evidence="1 2">
    <name type="scientific">Aerosakkonema funiforme FACHB-1375</name>
    <dbReference type="NCBI Taxonomy" id="2949571"/>
    <lineage>
        <taxon>Bacteria</taxon>
        <taxon>Bacillati</taxon>
        <taxon>Cyanobacteriota</taxon>
        <taxon>Cyanophyceae</taxon>
        <taxon>Oscillatoriophycideae</taxon>
        <taxon>Aerosakkonematales</taxon>
        <taxon>Aerosakkonemataceae</taxon>
        <taxon>Aerosakkonema</taxon>
    </lineage>
</organism>
<accession>A0A926VHV9</accession>
<dbReference type="AlphaFoldDB" id="A0A926VHV9"/>
<gene>
    <name evidence="1" type="ORF">H6G03_23790</name>
</gene>
<reference evidence="1" key="1">
    <citation type="journal article" date="2015" name="ISME J.">
        <title>Draft Genome Sequence of Streptomyces incarnatus NRRL8089, which Produces the Nucleoside Antibiotic Sinefungin.</title>
        <authorList>
            <person name="Oshima K."/>
            <person name="Hattori M."/>
            <person name="Shimizu H."/>
            <person name="Fukuda K."/>
            <person name="Nemoto M."/>
            <person name="Inagaki K."/>
            <person name="Tamura T."/>
        </authorList>
    </citation>
    <scope>NUCLEOTIDE SEQUENCE</scope>
    <source>
        <strain evidence="1">FACHB-1375</strain>
    </source>
</reference>
<name>A0A926VHV9_9CYAN</name>
<reference evidence="1" key="2">
    <citation type="submission" date="2020-08" db="EMBL/GenBank/DDBJ databases">
        <authorList>
            <person name="Chen M."/>
            <person name="Teng W."/>
            <person name="Zhao L."/>
            <person name="Hu C."/>
            <person name="Zhou Y."/>
            <person name="Han B."/>
            <person name="Song L."/>
            <person name="Shu W."/>
        </authorList>
    </citation>
    <scope>NUCLEOTIDE SEQUENCE</scope>
    <source>
        <strain evidence="1">FACHB-1375</strain>
    </source>
</reference>
<sequence length="185" mass="19007">MALSPYQRAFGVFANPEDIRNALNELEAAGFPMGQISAIAKNPERQTVEVREVTGNKAQEGTTIGAIAGATVGGSVGLALGLATAAALPGIGPVVLLGAAATALATTLTGGVMGATAGGLIGALVGWGMPEEQATVYRDRIYKGDYLIMVEGSEADIRQVEAVFSRWNVQEFRIYDLAPGVGARG</sequence>
<dbReference type="RefSeq" id="WP_190469688.1">
    <property type="nucleotide sequence ID" value="NZ_JACJPW010000071.1"/>
</dbReference>
<dbReference type="PANTHER" id="PTHR36109">
    <property type="entry name" value="MEMBRANE PROTEIN-RELATED"/>
    <property type="match status" value="1"/>
</dbReference>
<evidence type="ECO:0000313" key="1">
    <source>
        <dbReference type="EMBL" id="MBD2184054.1"/>
    </source>
</evidence>
<dbReference type="InterPro" id="IPR052948">
    <property type="entry name" value="Low_temp-induced_all0457"/>
</dbReference>
<evidence type="ECO:0000313" key="2">
    <source>
        <dbReference type="Proteomes" id="UP000641646"/>
    </source>
</evidence>
<protein>
    <submittedName>
        <fullName evidence="1">DUF1269 domain-containing protein</fullName>
    </submittedName>
</protein>
<comment type="caution">
    <text evidence="1">The sequence shown here is derived from an EMBL/GenBank/DDBJ whole genome shotgun (WGS) entry which is preliminary data.</text>
</comment>